<gene>
    <name evidence="14" type="ORF">LX16_4890</name>
</gene>
<dbReference type="SMART" id="SM00382">
    <property type="entry name" value="AAA"/>
    <property type="match status" value="1"/>
</dbReference>
<proteinExistence type="inferred from homology"/>
<keyword evidence="6" id="KW-0547">Nucleotide-binding</keyword>
<dbReference type="InterPro" id="IPR027417">
    <property type="entry name" value="P-loop_NTPase"/>
</dbReference>
<evidence type="ECO:0000313" key="15">
    <source>
        <dbReference type="Proteomes" id="UP000321617"/>
    </source>
</evidence>
<dbReference type="InterPro" id="IPR003593">
    <property type="entry name" value="AAA+_ATPase"/>
</dbReference>
<dbReference type="GO" id="GO:0015421">
    <property type="term" value="F:ABC-type oligopeptide transporter activity"/>
    <property type="evidence" value="ECO:0007669"/>
    <property type="project" value="TreeGrafter"/>
</dbReference>
<dbReference type="PROSITE" id="PS50893">
    <property type="entry name" value="ABC_TRANSPORTER_2"/>
    <property type="match status" value="1"/>
</dbReference>
<dbReference type="PROSITE" id="PS00211">
    <property type="entry name" value="ABC_TRANSPORTER_1"/>
    <property type="match status" value="1"/>
</dbReference>
<evidence type="ECO:0000256" key="7">
    <source>
        <dbReference type="ARBA" id="ARBA00022840"/>
    </source>
</evidence>
<dbReference type="GO" id="GO:0016887">
    <property type="term" value="F:ATP hydrolysis activity"/>
    <property type="evidence" value="ECO:0007669"/>
    <property type="project" value="InterPro"/>
</dbReference>
<dbReference type="RefSeq" id="WP_147143856.1">
    <property type="nucleotide sequence ID" value="NZ_BAABIJ010000006.1"/>
</dbReference>
<comment type="similarity">
    <text evidence="10">Belongs to the ABC transporter superfamily. Siderophore-Fe(3+) uptake transporter (SIUT) (TC 3.A.1.21) family.</text>
</comment>
<feature type="transmembrane region" description="Helical" evidence="11">
    <location>
        <begin position="133"/>
        <end position="153"/>
    </location>
</feature>
<dbReference type="EMBL" id="VLLL01000010">
    <property type="protein sequence ID" value="TWJ07729.1"/>
    <property type="molecule type" value="Genomic_DNA"/>
</dbReference>
<dbReference type="InterPro" id="IPR003439">
    <property type="entry name" value="ABC_transporter-like_ATP-bd"/>
</dbReference>
<name>A0A562UQ41_9ACTN</name>
<dbReference type="InterPro" id="IPR017871">
    <property type="entry name" value="ABC_transporter-like_CS"/>
</dbReference>
<dbReference type="OrthoDB" id="9806127at2"/>
<evidence type="ECO:0000256" key="1">
    <source>
        <dbReference type="ARBA" id="ARBA00004429"/>
    </source>
</evidence>
<dbReference type="Pfam" id="PF00664">
    <property type="entry name" value="ABC_membrane"/>
    <property type="match status" value="1"/>
</dbReference>
<keyword evidence="2" id="KW-0813">Transport</keyword>
<keyword evidence="8 11" id="KW-1133">Transmembrane helix</keyword>
<dbReference type="PROSITE" id="PS50929">
    <property type="entry name" value="ABC_TM1F"/>
    <property type="match status" value="1"/>
</dbReference>
<evidence type="ECO:0000256" key="6">
    <source>
        <dbReference type="ARBA" id="ARBA00022741"/>
    </source>
</evidence>
<dbReference type="Pfam" id="PF00005">
    <property type="entry name" value="ABC_tran"/>
    <property type="match status" value="1"/>
</dbReference>
<feature type="transmembrane region" description="Helical" evidence="11">
    <location>
        <begin position="159"/>
        <end position="177"/>
    </location>
</feature>
<evidence type="ECO:0000259" key="13">
    <source>
        <dbReference type="PROSITE" id="PS50929"/>
    </source>
</evidence>
<dbReference type="PANTHER" id="PTHR43394:SF1">
    <property type="entry name" value="ATP-BINDING CASSETTE SUB-FAMILY B MEMBER 10, MITOCHONDRIAL"/>
    <property type="match status" value="1"/>
</dbReference>
<evidence type="ECO:0000256" key="4">
    <source>
        <dbReference type="ARBA" id="ARBA00022519"/>
    </source>
</evidence>
<comment type="subcellular location">
    <subcellularLocation>
        <location evidence="1">Cell inner membrane</location>
        <topology evidence="1">Multi-pass membrane protein</topology>
    </subcellularLocation>
</comment>
<comment type="caution">
    <text evidence="14">The sequence shown here is derived from an EMBL/GenBank/DDBJ whole genome shotgun (WGS) entry which is preliminary data.</text>
</comment>
<dbReference type="Proteomes" id="UP000321617">
    <property type="component" value="Unassembled WGS sequence"/>
</dbReference>
<dbReference type="SUPFAM" id="SSF90123">
    <property type="entry name" value="ABC transporter transmembrane region"/>
    <property type="match status" value="1"/>
</dbReference>
<dbReference type="PANTHER" id="PTHR43394">
    <property type="entry name" value="ATP-DEPENDENT PERMEASE MDL1, MITOCHONDRIAL"/>
    <property type="match status" value="1"/>
</dbReference>
<dbReference type="FunFam" id="3.40.50.300:FF:000221">
    <property type="entry name" value="Multidrug ABC transporter ATP-binding protein"/>
    <property type="match status" value="1"/>
</dbReference>
<evidence type="ECO:0000256" key="10">
    <source>
        <dbReference type="ARBA" id="ARBA00023455"/>
    </source>
</evidence>
<dbReference type="InterPro" id="IPR036640">
    <property type="entry name" value="ABC1_TM_sf"/>
</dbReference>
<evidence type="ECO:0000256" key="3">
    <source>
        <dbReference type="ARBA" id="ARBA00022475"/>
    </source>
</evidence>
<dbReference type="AlphaFoldDB" id="A0A562UQ41"/>
<keyword evidence="15" id="KW-1185">Reference proteome</keyword>
<sequence>MFVNRTLLGFARPAWPSLTLTVLAGAAASGAGIGVAFSLAATVSTVLGARQTTADITTPLLLTAGFTVARAGFLWLRDQSATTTAITVKRRIRLELMEKVFRLGPRRPGRRGAGEIRASVVDGVEGVQAYVGFYLPHLVVTLLVPVTLVGIVAVRSLPVALVIAAGVATVPLAQRLWSRLLGERAHVHWDAFARYAAKLTDSVRGITTLASLGAAGRRATALAVEAERLREATNANLRSSLGVSVVTGAAMSIGTAGATVLAAFEAAAGRLAVGDVVLVLFLAVECFRPLQELQNYWHEGFHGVAAAKGIQEIRDAEPVVADTGRLVPSEPIRAPRITFDDVTYRHPGSDRDALSAVSFSVPGGATLAVVGRSGAGKSTLVQLLTRDVDPSAGRVLLDDTDLVAYPLAVTRALAARVSQDIVLLDGTIRQNVMAARPTATEAEFTDAVQRARVDEFAGDSPDGYDAAVGEGGTLLSGGQRQRVALARALLADSPVLVLDEATSALDAENEAVITDAVHDDRGRRTTVIVAHRLSTVVDADYVLVLDEGRVAEFGPPALLAAANGHWAALLAAHSSGLDEALTR</sequence>
<protein>
    <submittedName>
        <fullName evidence="14">ATP-binding cassette subfamily B protein</fullName>
    </submittedName>
</protein>
<feature type="domain" description="ABC transporter" evidence="12">
    <location>
        <begin position="337"/>
        <end position="572"/>
    </location>
</feature>
<evidence type="ECO:0000256" key="8">
    <source>
        <dbReference type="ARBA" id="ARBA00022989"/>
    </source>
</evidence>
<evidence type="ECO:0000313" key="14">
    <source>
        <dbReference type="EMBL" id="TWJ07729.1"/>
    </source>
</evidence>
<evidence type="ECO:0000259" key="12">
    <source>
        <dbReference type="PROSITE" id="PS50893"/>
    </source>
</evidence>
<keyword evidence="7 14" id="KW-0067">ATP-binding</keyword>
<keyword evidence="3" id="KW-1003">Cell membrane</keyword>
<dbReference type="Gene3D" id="1.20.1560.10">
    <property type="entry name" value="ABC transporter type 1, transmembrane domain"/>
    <property type="match status" value="1"/>
</dbReference>
<dbReference type="InterPro" id="IPR039421">
    <property type="entry name" value="Type_1_exporter"/>
</dbReference>
<evidence type="ECO:0000256" key="2">
    <source>
        <dbReference type="ARBA" id="ARBA00022448"/>
    </source>
</evidence>
<accession>A0A562UQ41</accession>
<evidence type="ECO:0000256" key="9">
    <source>
        <dbReference type="ARBA" id="ARBA00023136"/>
    </source>
</evidence>
<feature type="transmembrane region" description="Helical" evidence="11">
    <location>
        <begin position="56"/>
        <end position="76"/>
    </location>
</feature>
<reference evidence="14 15" key="1">
    <citation type="journal article" date="2013" name="Stand. Genomic Sci.">
        <title>Genomic Encyclopedia of Type Strains, Phase I: The one thousand microbial genomes (KMG-I) project.</title>
        <authorList>
            <person name="Kyrpides N.C."/>
            <person name="Woyke T."/>
            <person name="Eisen J.A."/>
            <person name="Garrity G."/>
            <person name="Lilburn T.G."/>
            <person name="Beck B.J."/>
            <person name="Whitman W.B."/>
            <person name="Hugenholtz P."/>
            <person name="Klenk H.P."/>
        </authorList>
    </citation>
    <scope>NUCLEOTIDE SEQUENCE [LARGE SCALE GENOMIC DNA]</scope>
    <source>
        <strain evidence="14 15">DSM 45044</strain>
    </source>
</reference>
<dbReference type="Gene3D" id="3.40.50.300">
    <property type="entry name" value="P-loop containing nucleotide triphosphate hydrolases"/>
    <property type="match status" value="1"/>
</dbReference>
<dbReference type="GO" id="GO:0005886">
    <property type="term" value="C:plasma membrane"/>
    <property type="evidence" value="ECO:0007669"/>
    <property type="project" value="UniProtKB-SubCell"/>
</dbReference>
<feature type="domain" description="ABC transmembrane type-1" evidence="13">
    <location>
        <begin position="20"/>
        <end position="299"/>
    </location>
</feature>
<dbReference type="InterPro" id="IPR011527">
    <property type="entry name" value="ABC1_TM_dom"/>
</dbReference>
<dbReference type="SUPFAM" id="SSF52540">
    <property type="entry name" value="P-loop containing nucleoside triphosphate hydrolases"/>
    <property type="match status" value="1"/>
</dbReference>
<keyword evidence="9 11" id="KW-0472">Membrane</keyword>
<keyword evidence="5 11" id="KW-0812">Transmembrane</keyword>
<keyword evidence="4" id="KW-0997">Cell inner membrane</keyword>
<evidence type="ECO:0000256" key="5">
    <source>
        <dbReference type="ARBA" id="ARBA00022692"/>
    </source>
</evidence>
<organism evidence="14 15">
    <name type="scientific">Stackebrandtia albiflava</name>
    <dbReference type="NCBI Taxonomy" id="406432"/>
    <lineage>
        <taxon>Bacteria</taxon>
        <taxon>Bacillati</taxon>
        <taxon>Actinomycetota</taxon>
        <taxon>Actinomycetes</taxon>
        <taxon>Glycomycetales</taxon>
        <taxon>Glycomycetaceae</taxon>
        <taxon>Stackebrandtia</taxon>
    </lineage>
</organism>
<evidence type="ECO:0000256" key="11">
    <source>
        <dbReference type="SAM" id="Phobius"/>
    </source>
</evidence>
<dbReference type="GO" id="GO:0005524">
    <property type="term" value="F:ATP binding"/>
    <property type="evidence" value="ECO:0007669"/>
    <property type="project" value="UniProtKB-KW"/>
</dbReference>